<feature type="region of interest" description="Disordered" evidence="1">
    <location>
        <begin position="48"/>
        <end position="82"/>
    </location>
</feature>
<dbReference type="Pfam" id="PF04430">
    <property type="entry name" value="DUF498"/>
    <property type="match status" value="1"/>
</dbReference>
<dbReference type="InParanoid" id="W3XET9"/>
<dbReference type="PANTHER" id="PTHR21192">
    <property type="entry name" value="NUCLEAR PROTEIN E3-3"/>
    <property type="match status" value="1"/>
</dbReference>
<dbReference type="GO" id="GO:0005743">
    <property type="term" value="C:mitochondrial inner membrane"/>
    <property type="evidence" value="ECO:0007669"/>
    <property type="project" value="TreeGrafter"/>
</dbReference>
<dbReference type="PANTHER" id="PTHR21192:SF2">
    <property type="entry name" value="NADH DEHYDROGENASE [UBIQUINONE] 1 ALPHA SUBCOMPLEX ASSEMBLY FACTOR 3"/>
    <property type="match status" value="1"/>
</dbReference>
<name>W3XET9_PESFW</name>
<dbReference type="InterPro" id="IPR036748">
    <property type="entry name" value="MTH938-like_sf"/>
</dbReference>
<evidence type="ECO:0008006" key="4">
    <source>
        <dbReference type="Google" id="ProtNLM"/>
    </source>
</evidence>
<gene>
    <name evidence="2" type="ORF">PFICI_05803</name>
</gene>
<keyword evidence="3" id="KW-1185">Reference proteome</keyword>
<dbReference type="AlphaFoldDB" id="W3XET9"/>
<dbReference type="STRING" id="1229662.W3XET9"/>
<dbReference type="GeneID" id="19270816"/>
<protein>
    <recommendedName>
        <fullName evidence="4">NADH dehydrogenase [ubiquinone] 1 alpha subcomplex assembly factor 3</fullName>
    </recommendedName>
</protein>
<organism evidence="2 3">
    <name type="scientific">Pestalotiopsis fici (strain W106-1 / CGMCC3.15140)</name>
    <dbReference type="NCBI Taxonomy" id="1229662"/>
    <lineage>
        <taxon>Eukaryota</taxon>
        <taxon>Fungi</taxon>
        <taxon>Dikarya</taxon>
        <taxon>Ascomycota</taxon>
        <taxon>Pezizomycotina</taxon>
        <taxon>Sordariomycetes</taxon>
        <taxon>Xylariomycetidae</taxon>
        <taxon>Amphisphaeriales</taxon>
        <taxon>Sporocadaceae</taxon>
        <taxon>Pestalotiopsis</taxon>
    </lineage>
</organism>
<dbReference type="eggNOG" id="KOG3363">
    <property type="taxonomic scope" value="Eukaryota"/>
</dbReference>
<dbReference type="SUPFAM" id="SSF64076">
    <property type="entry name" value="MTH938-like"/>
    <property type="match status" value="1"/>
</dbReference>
<dbReference type="GO" id="GO:0032981">
    <property type="term" value="P:mitochondrial respiratory chain complex I assembly"/>
    <property type="evidence" value="ECO:0007669"/>
    <property type="project" value="TreeGrafter"/>
</dbReference>
<dbReference type="Gene3D" id="3.40.1230.10">
    <property type="entry name" value="MTH938-like"/>
    <property type="match status" value="1"/>
</dbReference>
<dbReference type="RefSeq" id="XP_007832575.1">
    <property type="nucleotide sequence ID" value="XM_007834384.1"/>
</dbReference>
<sequence>MASTLRICRPAGASNSILPRAAAGCRHISHSTSASVRARCSLNLRNQQPVAPNQSSRGSVASFHTTPSVHASRAQQPGGNPAATSLGLLDVLGNIPAPSTSVDICMSSGFVLNSGARVTDGSGIILIGGEAFRWRPWELSPSASEGKPRLQNKKGQYDVPPPSLSLFAHLWPRPDLLILGVGPENRPLSPELRKAVSALGIRVEVLDTRNAAAQFNLLATERGVDDVAAALIPIGWVEGQGAPSDDEGEITHE</sequence>
<dbReference type="InterPro" id="IPR007523">
    <property type="entry name" value="NDUFAF3/AAMDC"/>
</dbReference>
<accession>W3XET9</accession>
<evidence type="ECO:0000313" key="3">
    <source>
        <dbReference type="Proteomes" id="UP000030651"/>
    </source>
</evidence>
<dbReference type="KEGG" id="pfy:PFICI_05803"/>
<dbReference type="HOGENOM" id="CLU_074390_0_1_1"/>
<dbReference type="EMBL" id="KI912111">
    <property type="protein sequence ID" value="ETS83927.1"/>
    <property type="molecule type" value="Genomic_DNA"/>
</dbReference>
<evidence type="ECO:0000313" key="2">
    <source>
        <dbReference type="EMBL" id="ETS83927.1"/>
    </source>
</evidence>
<proteinExistence type="predicted"/>
<feature type="compositionally biased region" description="Polar residues" evidence="1">
    <location>
        <begin position="48"/>
        <end position="78"/>
    </location>
</feature>
<dbReference type="OrthoDB" id="20681at2759"/>
<dbReference type="Proteomes" id="UP000030651">
    <property type="component" value="Unassembled WGS sequence"/>
</dbReference>
<reference evidence="3" key="1">
    <citation type="journal article" date="2015" name="BMC Genomics">
        <title>Genomic and transcriptomic analysis of the endophytic fungus Pestalotiopsis fici reveals its lifestyle and high potential for synthesis of natural products.</title>
        <authorList>
            <person name="Wang X."/>
            <person name="Zhang X."/>
            <person name="Liu L."/>
            <person name="Xiang M."/>
            <person name="Wang W."/>
            <person name="Sun X."/>
            <person name="Che Y."/>
            <person name="Guo L."/>
            <person name="Liu G."/>
            <person name="Guo L."/>
            <person name="Wang C."/>
            <person name="Yin W.B."/>
            <person name="Stadler M."/>
            <person name="Zhang X."/>
            <person name="Liu X."/>
        </authorList>
    </citation>
    <scope>NUCLEOTIDE SEQUENCE [LARGE SCALE GENOMIC DNA]</scope>
    <source>
        <strain evidence="3">W106-1 / CGMCC3.15140</strain>
    </source>
</reference>
<dbReference type="OMA" id="QWEVADE"/>
<evidence type="ECO:0000256" key="1">
    <source>
        <dbReference type="SAM" id="MobiDB-lite"/>
    </source>
</evidence>